<protein>
    <recommendedName>
        <fullName evidence="2">PD-(D/E)XK endonuclease-like domain-containing protein</fullName>
    </recommendedName>
</protein>
<accession>A0A0F9DTB3</accession>
<proteinExistence type="predicted"/>
<organism evidence="1">
    <name type="scientific">marine sediment metagenome</name>
    <dbReference type="NCBI Taxonomy" id="412755"/>
    <lineage>
        <taxon>unclassified sequences</taxon>
        <taxon>metagenomes</taxon>
        <taxon>ecological metagenomes</taxon>
    </lineage>
</organism>
<dbReference type="AlphaFoldDB" id="A0A0F9DTB3"/>
<evidence type="ECO:0000313" key="1">
    <source>
        <dbReference type="EMBL" id="KKL56981.1"/>
    </source>
</evidence>
<evidence type="ECO:0008006" key="2">
    <source>
        <dbReference type="Google" id="ProtNLM"/>
    </source>
</evidence>
<reference evidence="1" key="1">
    <citation type="journal article" date="2015" name="Nature">
        <title>Complex archaea that bridge the gap between prokaryotes and eukaryotes.</title>
        <authorList>
            <person name="Spang A."/>
            <person name="Saw J.H."/>
            <person name="Jorgensen S.L."/>
            <person name="Zaremba-Niedzwiedzka K."/>
            <person name="Martijn J."/>
            <person name="Lind A.E."/>
            <person name="van Eijk R."/>
            <person name="Schleper C."/>
            <person name="Guy L."/>
            <person name="Ettema T.J."/>
        </authorList>
    </citation>
    <scope>NUCLEOTIDE SEQUENCE</scope>
</reference>
<dbReference type="EMBL" id="LAZR01030315">
    <property type="protein sequence ID" value="KKL56981.1"/>
    <property type="molecule type" value="Genomic_DNA"/>
</dbReference>
<sequence length="62" mass="7149">MRKSSKQPGKPNSCRECIYLKVCHLYEVISNNNELKRPPYITRFLFVVANIGAVCQQHEVTP</sequence>
<name>A0A0F9DTB3_9ZZZZ</name>
<gene>
    <name evidence="1" type="ORF">LCGC14_2239980</name>
</gene>
<comment type="caution">
    <text evidence="1">The sequence shown here is derived from an EMBL/GenBank/DDBJ whole genome shotgun (WGS) entry which is preliminary data.</text>
</comment>